<dbReference type="SMART" id="SM00382">
    <property type="entry name" value="AAA"/>
    <property type="match status" value="1"/>
</dbReference>
<dbReference type="GO" id="GO:0000160">
    <property type="term" value="P:phosphorelay signal transduction system"/>
    <property type="evidence" value="ECO:0007669"/>
    <property type="project" value="UniProtKB-KW"/>
</dbReference>
<dbReference type="AlphaFoldDB" id="A0A7V1LK72"/>
<proteinExistence type="predicted"/>
<keyword evidence="2" id="KW-0547">Nucleotide-binding</keyword>
<dbReference type="FunFam" id="3.40.50.2300:FF:000018">
    <property type="entry name" value="DNA-binding transcriptional regulator NtrC"/>
    <property type="match status" value="1"/>
</dbReference>
<feature type="domain" description="Sigma-54 factor interaction" evidence="9">
    <location>
        <begin position="143"/>
        <end position="372"/>
    </location>
</feature>
<keyword evidence="6" id="KW-0238">DNA-binding</keyword>
<evidence type="ECO:0000256" key="5">
    <source>
        <dbReference type="ARBA" id="ARBA00023015"/>
    </source>
</evidence>
<dbReference type="InterPro" id="IPR002078">
    <property type="entry name" value="Sigma_54_int"/>
</dbReference>
<dbReference type="PROSITE" id="PS00675">
    <property type="entry name" value="SIGMA54_INTERACT_1"/>
    <property type="match status" value="1"/>
</dbReference>
<evidence type="ECO:0000256" key="4">
    <source>
        <dbReference type="ARBA" id="ARBA00023012"/>
    </source>
</evidence>
<comment type="caution">
    <text evidence="11">The sequence shown here is derived from an EMBL/GenBank/DDBJ whole genome shotgun (WGS) entry which is preliminary data.</text>
</comment>
<dbReference type="FunFam" id="3.40.50.300:FF:000006">
    <property type="entry name" value="DNA-binding transcriptional regulator NtrC"/>
    <property type="match status" value="1"/>
</dbReference>
<organism evidence="11">
    <name type="scientific">Caldithrix abyssi</name>
    <dbReference type="NCBI Taxonomy" id="187145"/>
    <lineage>
        <taxon>Bacteria</taxon>
        <taxon>Pseudomonadati</taxon>
        <taxon>Calditrichota</taxon>
        <taxon>Calditrichia</taxon>
        <taxon>Calditrichales</taxon>
        <taxon>Calditrichaceae</taxon>
        <taxon>Caldithrix</taxon>
    </lineage>
</organism>
<dbReference type="Gene3D" id="3.40.50.2300">
    <property type="match status" value="1"/>
</dbReference>
<evidence type="ECO:0000256" key="7">
    <source>
        <dbReference type="ARBA" id="ARBA00023163"/>
    </source>
</evidence>
<dbReference type="GO" id="GO:0005524">
    <property type="term" value="F:ATP binding"/>
    <property type="evidence" value="ECO:0007669"/>
    <property type="project" value="UniProtKB-KW"/>
</dbReference>
<name>A0A7V1LK72_CALAY</name>
<sequence length="453" mass="51550">MAKTVLIVDDDDDLREIVKETLDNDAYEVYDADSGDKALKLMEENSYDLIISDLMMPGIKGLDLLKKVKEHYPQTGVLLMSAYGTIETAVDAMKEGAFDFITKPFSISHIESRVERFFEYESLKKENISLKKKLAQTRQANKLVGNSSVAEQINFHIGIVARSDAPVFLQGESGTGKELIAEAIHNQSDRSQKPFLKINCAAVPDTLFESTLFGHEKGAFSGAYKSQKGIFEECDGGTLLLDEVTEIPYNMQAKLLRVLQEMKIVRVGTTSEIPVDVRIIAATNHNITEQIREGKFREDLFFRLNVFPIDVAPLRHRKEDIPLLVETFLNNFKKKYKYTEKILDPSCMDVLLNYNWPGNIRQLQHVIERAILFSTDEPRIRAEHLKFEEDFSKGSKDAFSPENIVPLAEMEKRMIFAALQKTGNHRNQAAELLGITVRTLRNKLHQYEENVLE</sequence>
<dbReference type="EMBL" id="DRLD01000066">
    <property type="protein sequence ID" value="HED09505.1"/>
    <property type="molecule type" value="Genomic_DNA"/>
</dbReference>
<evidence type="ECO:0000256" key="3">
    <source>
        <dbReference type="ARBA" id="ARBA00022840"/>
    </source>
</evidence>
<evidence type="ECO:0000256" key="6">
    <source>
        <dbReference type="ARBA" id="ARBA00023125"/>
    </source>
</evidence>
<keyword evidence="4" id="KW-0902">Two-component regulatory system</keyword>
<dbReference type="Pfam" id="PF00158">
    <property type="entry name" value="Sigma54_activat"/>
    <property type="match status" value="1"/>
</dbReference>
<dbReference type="SMART" id="SM00448">
    <property type="entry name" value="REC"/>
    <property type="match status" value="1"/>
</dbReference>
<protein>
    <submittedName>
        <fullName evidence="11">Sigma-54-dependent Fis family transcriptional regulator</fullName>
    </submittedName>
</protein>
<dbReference type="PANTHER" id="PTHR32071">
    <property type="entry name" value="TRANSCRIPTIONAL REGULATORY PROTEIN"/>
    <property type="match status" value="1"/>
</dbReference>
<dbReference type="InterPro" id="IPR002197">
    <property type="entry name" value="HTH_Fis"/>
</dbReference>
<dbReference type="InterPro" id="IPR003593">
    <property type="entry name" value="AAA+_ATPase"/>
</dbReference>
<dbReference type="InterPro" id="IPR027417">
    <property type="entry name" value="P-loop_NTPase"/>
</dbReference>
<dbReference type="SUPFAM" id="SSF46689">
    <property type="entry name" value="Homeodomain-like"/>
    <property type="match status" value="1"/>
</dbReference>
<dbReference type="Gene3D" id="1.10.10.60">
    <property type="entry name" value="Homeodomain-like"/>
    <property type="match status" value="1"/>
</dbReference>
<dbReference type="InterPro" id="IPR058031">
    <property type="entry name" value="AAA_lid_NorR"/>
</dbReference>
<evidence type="ECO:0000256" key="1">
    <source>
        <dbReference type="ARBA" id="ARBA00022553"/>
    </source>
</evidence>
<dbReference type="SUPFAM" id="SSF52540">
    <property type="entry name" value="P-loop containing nucleoside triphosphate hydrolases"/>
    <property type="match status" value="1"/>
</dbReference>
<evidence type="ECO:0000259" key="10">
    <source>
        <dbReference type="PROSITE" id="PS50110"/>
    </source>
</evidence>
<dbReference type="Gene3D" id="3.40.50.300">
    <property type="entry name" value="P-loop containing nucleotide triphosphate hydrolases"/>
    <property type="match status" value="1"/>
</dbReference>
<dbReference type="CDD" id="cd00009">
    <property type="entry name" value="AAA"/>
    <property type="match status" value="1"/>
</dbReference>
<feature type="domain" description="Response regulatory" evidence="10">
    <location>
        <begin position="4"/>
        <end position="118"/>
    </location>
</feature>
<gene>
    <name evidence="11" type="ORF">ENJ10_02355</name>
</gene>
<dbReference type="Pfam" id="PF02954">
    <property type="entry name" value="HTH_8"/>
    <property type="match status" value="1"/>
</dbReference>
<feature type="modified residue" description="4-aspartylphosphate" evidence="8">
    <location>
        <position position="53"/>
    </location>
</feature>
<dbReference type="Pfam" id="PF00072">
    <property type="entry name" value="Response_reg"/>
    <property type="match status" value="1"/>
</dbReference>
<dbReference type="PROSITE" id="PS50045">
    <property type="entry name" value="SIGMA54_INTERACT_4"/>
    <property type="match status" value="1"/>
</dbReference>
<dbReference type="InterPro" id="IPR025662">
    <property type="entry name" value="Sigma_54_int_dom_ATP-bd_1"/>
</dbReference>
<dbReference type="PANTHER" id="PTHR32071:SF21">
    <property type="entry name" value="TRANSCRIPTIONAL REGULATORY PROTEIN FLGR"/>
    <property type="match status" value="1"/>
</dbReference>
<dbReference type="InterPro" id="IPR025944">
    <property type="entry name" value="Sigma_54_int_dom_CS"/>
</dbReference>
<keyword evidence="5" id="KW-0805">Transcription regulation</keyword>
<dbReference type="PROSITE" id="PS00688">
    <property type="entry name" value="SIGMA54_INTERACT_3"/>
    <property type="match status" value="1"/>
</dbReference>
<reference evidence="11" key="1">
    <citation type="journal article" date="2020" name="mSystems">
        <title>Genome- and Community-Level Interaction Insights into Carbon Utilization and Element Cycling Functions of Hydrothermarchaeota in Hydrothermal Sediment.</title>
        <authorList>
            <person name="Zhou Z."/>
            <person name="Liu Y."/>
            <person name="Xu W."/>
            <person name="Pan J."/>
            <person name="Luo Z.H."/>
            <person name="Li M."/>
        </authorList>
    </citation>
    <scope>NUCLEOTIDE SEQUENCE [LARGE SCALE GENOMIC DNA]</scope>
    <source>
        <strain evidence="11">HyVt-456</strain>
    </source>
</reference>
<keyword evidence="1 8" id="KW-0597">Phosphoprotein</keyword>
<dbReference type="GO" id="GO:0043565">
    <property type="term" value="F:sequence-specific DNA binding"/>
    <property type="evidence" value="ECO:0007669"/>
    <property type="project" value="InterPro"/>
</dbReference>
<dbReference type="InterPro" id="IPR001789">
    <property type="entry name" value="Sig_transdc_resp-reg_receiver"/>
</dbReference>
<evidence type="ECO:0000256" key="2">
    <source>
        <dbReference type="ARBA" id="ARBA00022741"/>
    </source>
</evidence>
<accession>A0A7V1LK72</accession>
<evidence type="ECO:0000313" key="11">
    <source>
        <dbReference type="EMBL" id="HED09505.1"/>
    </source>
</evidence>
<evidence type="ECO:0000256" key="8">
    <source>
        <dbReference type="PROSITE-ProRule" id="PRU00169"/>
    </source>
</evidence>
<dbReference type="PRINTS" id="PR01590">
    <property type="entry name" value="HTHFIS"/>
</dbReference>
<keyword evidence="7" id="KW-0804">Transcription</keyword>
<keyword evidence="3" id="KW-0067">ATP-binding</keyword>
<evidence type="ECO:0000259" key="9">
    <source>
        <dbReference type="PROSITE" id="PS50045"/>
    </source>
</evidence>
<dbReference type="Pfam" id="PF25601">
    <property type="entry name" value="AAA_lid_14"/>
    <property type="match status" value="1"/>
</dbReference>
<dbReference type="SUPFAM" id="SSF52172">
    <property type="entry name" value="CheY-like"/>
    <property type="match status" value="1"/>
</dbReference>
<dbReference type="Gene3D" id="1.10.8.60">
    <property type="match status" value="1"/>
</dbReference>
<dbReference type="PROSITE" id="PS50110">
    <property type="entry name" value="RESPONSE_REGULATORY"/>
    <property type="match status" value="1"/>
</dbReference>
<dbReference type="InterPro" id="IPR009057">
    <property type="entry name" value="Homeodomain-like_sf"/>
</dbReference>
<dbReference type="GO" id="GO:0006355">
    <property type="term" value="P:regulation of DNA-templated transcription"/>
    <property type="evidence" value="ECO:0007669"/>
    <property type="project" value="InterPro"/>
</dbReference>
<dbReference type="Proteomes" id="UP000886005">
    <property type="component" value="Unassembled WGS sequence"/>
</dbReference>
<dbReference type="InterPro" id="IPR011006">
    <property type="entry name" value="CheY-like_superfamily"/>
</dbReference>